<comment type="caution">
    <text evidence="1">The sequence shown here is derived from an EMBL/GenBank/DDBJ whole genome shotgun (WGS) entry which is preliminary data.</text>
</comment>
<proteinExistence type="predicted"/>
<organism evidence="1 2">
    <name type="scientific">Pisum sativum</name>
    <name type="common">Garden pea</name>
    <name type="synonym">Lathyrus oleraceus</name>
    <dbReference type="NCBI Taxonomy" id="3888"/>
    <lineage>
        <taxon>Eukaryota</taxon>
        <taxon>Viridiplantae</taxon>
        <taxon>Streptophyta</taxon>
        <taxon>Embryophyta</taxon>
        <taxon>Tracheophyta</taxon>
        <taxon>Spermatophyta</taxon>
        <taxon>Magnoliopsida</taxon>
        <taxon>eudicotyledons</taxon>
        <taxon>Gunneridae</taxon>
        <taxon>Pentapetalae</taxon>
        <taxon>rosids</taxon>
        <taxon>fabids</taxon>
        <taxon>Fabales</taxon>
        <taxon>Fabaceae</taxon>
        <taxon>Papilionoideae</taxon>
        <taxon>50 kb inversion clade</taxon>
        <taxon>NPAAA clade</taxon>
        <taxon>Hologalegina</taxon>
        <taxon>IRL clade</taxon>
        <taxon>Fabeae</taxon>
        <taxon>Lathyrus</taxon>
    </lineage>
</organism>
<reference evidence="1 2" key="1">
    <citation type="journal article" date="2022" name="Nat. Genet.">
        <title>Improved pea reference genome and pan-genome highlight genomic features and evolutionary characteristics.</title>
        <authorList>
            <person name="Yang T."/>
            <person name="Liu R."/>
            <person name="Luo Y."/>
            <person name="Hu S."/>
            <person name="Wang D."/>
            <person name="Wang C."/>
            <person name="Pandey M.K."/>
            <person name="Ge S."/>
            <person name="Xu Q."/>
            <person name="Li N."/>
            <person name="Li G."/>
            <person name="Huang Y."/>
            <person name="Saxena R.K."/>
            <person name="Ji Y."/>
            <person name="Li M."/>
            <person name="Yan X."/>
            <person name="He Y."/>
            <person name="Liu Y."/>
            <person name="Wang X."/>
            <person name="Xiang C."/>
            <person name="Varshney R.K."/>
            <person name="Ding H."/>
            <person name="Gao S."/>
            <person name="Zong X."/>
        </authorList>
    </citation>
    <scope>NUCLEOTIDE SEQUENCE [LARGE SCALE GENOMIC DNA]</scope>
    <source>
        <strain evidence="1 2">cv. Zhongwan 6</strain>
    </source>
</reference>
<keyword evidence="2" id="KW-1185">Reference proteome</keyword>
<dbReference type="Gramene" id="Psat07G0647800-T1">
    <property type="protein sequence ID" value="KAI5391687.1"/>
    <property type="gene ID" value="KIW84_076478"/>
</dbReference>
<gene>
    <name evidence="1" type="ORF">KIW84_076478</name>
</gene>
<dbReference type="EMBL" id="JAMSHJ010000007">
    <property type="protein sequence ID" value="KAI5391687.1"/>
    <property type="molecule type" value="Genomic_DNA"/>
</dbReference>
<evidence type="ECO:0000313" key="1">
    <source>
        <dbReference type="EMBL" id="KAI5391687.1"/>
    </source>
</evidence>
<name>A0A9D4ZZI0_PEA</name>
<accession>A0A9D4ZZI0</accession>
<dbReference type="Proteomes" id="UP001058974">
    <property type="component" value="Chromosome 7"/>
</dbReference>
<protein>
    <submittedName>
        <fullName evidence="1">Uncharacterized protein</fullName>
    </submittedName>
</protein>
<evidence type="ECO:0000313" key="2">
    <source>
        <dbReference type="Proteomes" id="UP001058974"/>
    </source>
</evidence>
<sequence>MARWDFLRYMMKRMGFGVVWMKVTIFASQMSVLINASSNEDFKVEGLAGLVRNAPEIWEFRGFNVTEKCKVDILQFAYDTLLISEGNWKNEFEEASHVEGSEDDSDYEDMAFIIKRFQYLGKKNKRFFDISIDFKGLSSIEKKYDHKGYFNSKKPSNFVVDCPELQKDKCLSLFCQVHLMKLQKQVQEESHGDMR</sequence>
<dbReference type="AlphaFoldDB" id="A0A9D4ZZI0"/>